<gene>
    <name evidence="2" type="ORF">KEC57_15490</name>
</gene>
<dbReference type="Gene3D" id="3.90.550.10">
    <property type="entry name" value="Spore Coat Polysaccharide Biosynthesis Protein SpsA, Chain A"/>
    <property type="match status" value="1"/>
</dbReference>
<organism evidence="2 3">
    <name type="scientific">Microbacterium allomyrinae</name>
    <dbReference type="NCBI Taxonomy" id="2830666"/>
    <lineage>
        <taxon>Bacteria</taxon>
        <taxon>Bacillati</taxon>
        <taxon>Actinomycetota</taxon>
        <taxon>Actinomycetes</taxon>
        <taxon>Micrococcales</taxon>
        <taxon>Microbacteriaceae</taxon>
        <taxon>Microbacterium</taxon>
    </lineage>
</organism>
<name>A0A9X1LXM0_9MICO</name>
<protein>
    <submittedName>
        <fullName evidence="2">Glycosyltransferase family 2 protein</fullName>
    </submittedName>
</protein>
<evidence type="ECO:0000313" key="2">
    <source>
        <dbReference type="EMBL" id="MCC2033591.1"/>
    </source>
</evidence>
<dbReference type="InterPro" id="IPR029044">
    <property type="entry name" value="Nucleotide-diphossugar_trans"/>
</dbReference>
<accession>A0A9X1LXM0</accession>
<feature type="domain" description="Glycosyltransferase 2-like" evidence="1">
    <location>
        <begin position="15"/>
        <end position="140"/>
    </location>
</feature>
<proteinExistence type="predicted"/>
<keyword evidence="3" id="KW-1185">Reference proteome</keyword>
<sequence length="311" mass="33884">MTEHCDRPRSARANVIVVMYNSESTLPALFDGMVANRAGIASVTLVDNASADESAETARKLLAESGLRGRVLRAANTGFAGGHWEARDSFDDPTLPTLCLNPDVQLDADALLDMIEVLQGLGEEAGIVTSTLVSTEGIEDSASRRRLPTVTTGALYSILGKLVPSKFRYNQIESTAGGELVAGHAITRVEATTGALMLVAPQLQNVEEGIFDRDYFMYGEDLQLCLRAQRSNRAVAIVERRPSIHVKGVSSGFPRSWKSNRAFHDAMYIYYRKNLSISPIDRALVWSAVWARLLISSSVAATARARAKRAR</sequence>
<dbReference type="PANTHER" id="PTHR43179">
    <property type="entry name" value="RHAMNOSYLTRANSFERASE WBBL"/>
    <property type="match status" value="1"/>
</dbReference>
<comment type="caution">
    <text evidence="2">The sequence shown here is derived from an EMBL/GenBank/DDBJ whole genome shotgun (WGS) entry which is preliminary data.</text>
</comment>
<evidence type="ECO:0000259" key="1">
    <source>
        <dbReference type="Pfam" id="PF00535"/>
    </source>
</evidence>
<dbReference type="Proteomes" id="UP001139354">
    <property type="component" value="Unassembled WGS sequence"/>
</dbReference>
<dbReference type="EMBL" id="JAGTTN010000006">
    <property type="protein sequence ID" value="MCC2033591.1"/>
    <property type="molecule type" value="Genomic_DNA"/>
</dbReference>
<reference evidence="2" key="1">
    <citation type="submission" date="2021-04" db="EMBL/GenBank/DDBJ databases">
        <title>Microbacterium tenobrionis sp. nov. and Microbacterium allomyrinae sp. nov., isolated from larvae of Tenobrio molitor and Allomyrina dichotoma, respectively.</title>
        <authorList>
            <person name="Lee S.D."/>
        </authorList>
    </citation>
    <scope>NUCLEOTIDE SEQUENCE</scope>
    <source>
        <strain evidence="2">BWT-G7</strain>
    </source>
</reference>
<evidence type="ECO:0000313" key="3">
    <source>
        <dbReference type="Proteomes" id="UP001139354"/>
    </source>
</evidence>
<dbReference type="PANTHER" id="PTHR43179:SF7">
    <property type="entry name" value="RHAMNOSYLTRANSFERASE WBBL"/>
    <property type="match status" value="1"/>
</dbReference>
<dbReference type="AlphaFoldDB" id="A0A9X1LXM0"/>
<dbReference type="SUPFAM" id="SSF53448">
    <property type="entry name" value="Nucleotide-diphospho-sugar transferases"/>
    <property type="match status" value="1"/>
</dbReference>
<dbReference type="Pfam" id="PF00535">
    <property type="entry name" value="Glycos_transf_2"/>
    <property type="match status" value="1"/>
</dbReference>
<dbReference type="RefSeq" id="WP_229385596.1">
    <property type="nucleotide sequence ID" value="NZ_JAGTTN010000006.1"/>
</dbReference>
<dbReference type="InterPro" id="IPR001173">
    <property type="entry name" value="Glyco_trans_2-like"/>
</dbReference>